<dbReference type="Pfam" id="PF13181">
    <property type="entry name" value="TPR_8"/>
    <property type="match status" value="1"/>
</dbReference>
<name>A0A2G5B7F2_COERN</name>
<gene>
    <name evidence="2" type="ORF">COEREDRAFT_82541</name>
</gene>
<dbReference type="OrthoDB" id="10050400at2759"/>
<evidence type="ECO:0000313" key="2">
    <source>
        <dbReference type="EMBL" id="PIA14657.1"/>
    </source>
</evidence>
<dbReference type="Gene3D" id="1.25.40.10">
    <property type="entry name" value="Tetratricopeptide repeat domain"/>
    <property type="match status" value="2"/>
</dbReference>
<dbReference type="EMBL" id="KZ303514">
    <property type="protein sequence ID" value="PIA14657.1"/>
    <property type="molecule type" value="Genomic_DNA"/>
</dbReference>
<evidence type="ECO:0000256" key="1">
    <source>
        <dbReference type="SAM" id="Phobius"/>
    </source>
</evidence>
<dbReference type="GO" id="GO:0031942">
    <property type="term" value="C:i-AAA complex"/>
    <property type="evidence" value="ECO:0007669"/>
    <property type="project" value="TreeGrafter"/>
</dbReference>
<dbReference type="SUPFAM" id="SSF48452">
    <property type="entry name" value="TPR-like"/>
    <property type="match status" value="1"/>
</dbReference>
<feature type="transmembrane region" description="Helical" evidence="1">
    <location>
        <begin position="62"/>
        <end position="90"/>
    </location>
</feature>
<dbReference type="InterPro" id="IPR040201">
    <property type="entry name" value="Mrg3-like"/>
</dbReference>
<proteinExistence type="predicted"/>
<keyword evidence="1" id="KW-0812">Transmembrane</keyword>
<dbReference type="STRING" id="763665.A0A2G5B7F2"/>
<dbReference type="GO" id="GO:0006515">
    <property type="term" value="P:protein quality control for misfolded or incompletely synthesized proteins"/>
    <property type="evidence" value="ECO:0007669"/>
    <property type="project" value="TreeGrafter"/>
</dbReference>
<keyword evidence="1" id="KW-0472">Membrane</keyword>
<dbReference type="Proteomes" id="UP000242474">
    <property type="component" value="Unassembled WGS sequence"/>
</dbReference>
<evidence type="ECO:0008006" key="4">
    <source>
        <dbReference type="Google" id="ProtNLM"/>
    </source>
</evidence>
<reference evidence="2 3" key="1">
    <citation type="journal article" date="2015" name="Genome Biol. Evol.">
        <title>Phylogenomic analyses indicate that early fungi evolved digesting cell walls of algal ancestors of land plants.</title>
        <authorList>
            <person name="Chang Y."/>
            <person name="Wang S."/>
            <person name="Sekimoto S."/>
            <person name="Aerts A.L."/>
            <person name="Choi C."/>
            <person name="Clum A."/>
            <person name="LaButti K.M."/>
            <person name="Lindquist E.A."/>
            <person name="Yee Ngan C."/>
            <person name="Ohm R.A."/>
            <person name="Salamov A.A."/>
            <person name="Grigoriev I.V."/>
            <person name="Spatafora J.W."/>
            <person name="Berbee M.L."/>
        </authorList>
    </citation>
    <scope>NUCLEOTIDE SEQUENCE [LARGE SCALE GENOMIC DNA]</scope>
    <source>
        <strain evidence="2 3">NRRL 1564</strain>
    </source>
</reference>
<accession>A0A2G5B7F2</accession>
<protein>
    <recommendedName>
        <fullName evidence="4">TPR-like protein</fullName>
    </recommendedName>
</protein>
<dbReference type="AlphaFoldDB" id="A0A2G5B7F2"/>
<sequence>MLRRTGLRFHTSRCMRALRPRAAGAMPLLHATIGTVLNHGSSQQRGKTTLSDLIQESSWRTMGLIVGLAFITSGAGYVGYVTFFGASTIYPKEERKLLREAGMAYCCAPENQDLPKAIECYTKALSNLDKLGEEDPTHARNAFHITGLVARIAEVYTEMGNLDKAIEMYMDFLQRILDEGTMNDPKQLVGELLDKDLTTNRQHNIRLTLGCANKLAEVYEMRSARSKRRIAVLPSAAKSSSADTEAANRWYQWCLQLVTLTYLKDYNASLVEQGKPTVREPPFDPDTLPKCFSTEEVASLFYNAATFFTRNGQPYLGAPLLMRALDLLRHGADGKEENVCRSSIILSHLANAAVESGNLSAAEKWAIEGLRLAKKFRENADCLSSFVALAYDLGVVYEAAGMQDSARVQYRHANVVARAAGDSEAERLTTAALDRISAASLSDSKK</sequence>
<keyword evidence="3" id="KW-1185">Reference proteome</keyword>
<evidence type="ECO:0000313" key="3">
    <source>
        <dbReference type="Proteomes" id="UP000242474"/>
    </source>
</evidence>
<dbReference type="GO" id="GO:0051787">
    <property type="term" value="F:misfolded protein binding"/>
    <property type="evidence" value="ECO:0007669"/>
    <property type="project" value="TreeGrafter"/>
</dbReference>
<keyword evidence="1" id="KW-1133">Transmembrane helix</keyword>
<dbReference type="InterPro" id="IPR019734">
    <property type="entry name" value="TPR_rpt"/>
</dbReference>
<dbReference type="PANTHER" id="PTHR28142">
    <property type="entry name" value="MITOCHONDRIAL INNER MEMBRANE I-AAA PROTEASE SUPERCOMPLEX SUBUNIT MGR3-RELATED"/>
    <property type="match status" value="1"/>
</dbReference>
<dbReference type="InterPro" id="IPR011990">
    <property type="entry name" value="TPR-like_helical_dom_sf"/>
</dbReference>
<dbReference type="PANTHER" id="PTHR28142:SF1">
    <property type="entry name" value="MITOCHONDRIAL INNER MEMBRANE I-AAA PROTEASE SUPERCOMPLEX SUBUNIT MGR3-RELATED"/>
    <property type="match status" value="1"/>
</dbReference>
<organism evidence="2 3">
    <name type="scientific">Coemansia reversa (strain ATCC 12441 / NRRL 1564)</name>
    <dbReference type="NCBI Taxonomy" id="763665"/>
    <lineage>
        <taxon>Eukaryota</taxon>
        <taxon>Fungi</taxon>
        <taxon>Fungi incertae sedis</taxon>
        <taxon>Zoopagomycota</taxon>
        <taxon>Kickxellomycotina</taxon>
        <taxon>Kickxellomycetes</taxon>
        <taxon>Kickxellales</taxon>
        <taxon>Kickxellaceae</taxon>
        <taxon>Coemansia</taxon>
    </lineage>
</organism>